<keyword evidence="6" id="KW-0509">mRNA transport</keyword>
<dbReference type="GO" id="GO:0003723">
    <property type="term" value="F:RNA binding"/>
    <property type="evidence" value="ECO:0007669"/>
    <property type="project" value="InterPro"/>
</dbReference>
<keyword evidence="7" id="KW-0539">Nucleus</keyword>
<dbReference type="InterPro" id="IPR032710">
    <property type="entry name" value="NTF2-like_dom_sf"/>
</dbReference>
<proteinExistence type="inferred from homology"/>
<dbReference type="InterPro" id="IPR005637">
    <property type="entry name" value="TAP_C_dom"/>
</dbReference>
<comment type="similarity">
    <text evidence="2">Belongs to the NXF family.</text>
</comment>
<dbReference type="EMBL" id="GFDF01008271">
    <property type="protein sequence ID" value="JAV05813.1"/>
    <property type="molecule type" value="Transcribed_RNA"/>
</dbReference>
<feature type="domain" description="TAP-C" evidence="10">
    <location>
        <begin position="589"/>
        <end position="643"/>
    </location>
</feature>
<feature type="domain" description="NTF2" evidence="9">
    <location>
        <begin position="392"/>
        <end position="543"/>
    </location>
</feature>
<dbReference type="InterPro" id="IPR057125">
    <property type="entry name" value="NXF1/2/3/5-like_LRR"/>
</dbReference>
<dbReference type="PANTHER" id="PTHR10662">
    <property type="entry name" value="NUCLEAR RNA EXPORT FACTOR"/>
    <property type="match status" value="1"/>
</dbReference>
<dbReference type="InterPro" id="IPR035979">
    <property type="entry name" value="RBD_domain_sf"/>
</dbReference>
<feature type="compositionally biased region" description="Basic and acidic residues" evidence="8">
    <location>
        <begin position="18"/>
        <end position="29"/>
    </location>
</feature>
<dbReference type="GO" id="GO:0016973">
    <property type="term" value="P:poly(A)+ mRNA export from nucleus"/>
    <property type="evidence" value="ECO:0007669"/>
    <property type="project" value="TreeGrafter"/>
</dbReference>
<dbReference type="SUPFAM" id="SSF52058">
    <property type="entry name" value="L domain-like"/>
    <property type="match status" value="1"/>
</dbReference>
<dbReference type="Pfam" id="PF24048">
    <property type="entry name" value="LRR_NXF1-5"/>
    <property type="match status" value="1"/>
</dbReference>
<name>A0A1L8DH92_9DIPT</name>
<dbReference type="PROSITE" id="PS51281">
    <property type="entry name" value="TAP_C"/>
    <property type="match status" value="1"/>
</dbReference>
<dbReference type="AlphaFoldDB" id="A0A1L8DH92"/>
<dbReference type="Pfam" id="PF22602">
    <property type="entry name" value="NXF_NTF2"/>
    <property type="match status" value="1"/>
</dbReference>
<keyword evidence="3" id="KW-0813">Transport</keyword>
<evidence type="ECO:0000256" key="4">
    <source>
        <dbReference type="ARBA" id="ARBA00022614"/>
    </source>
</evidence>
<reference evidence="11" key="1">
    <citation type="submission" date="2016-12" db="EMBL/GenBank/DDBJ databases">
        <title>An insight into the sialome and mialome of the sand fly, Nyssomyia neivai.</title>
        <authorList>
            <person name="Sebastian V."/>
            <person name="Goulart T.M."/>
            <person name="Oliveira W."/>
            <person name="Calvo E."/>
            <person name="Oliveira L.F."/>
            <person name="Pinto M.C."/>
            <person name="Rosselino A.M."/>
            <person name="Ribeiro J.M."/>
        </authorList>
    </citation>
    <scope>NUCLEOTIDE SEQUENCE</scope>
</reference>
<evidence type="ECO:0000256" key="7">
    <source>
        <dbReference type="ARBA" id="ARBA00023242"/>
    </source>
</evidence>
<dbReference type="InterPro" id="IPR001611">
    <property type="entry name" value="Leu-rich_rpt"/>
</dbReference>
<dbReference type="CDD" id="cd14342">
    <property type="entry name" value="UBA_TAP-C"/>
    <property type="match status" value="1"/>
</dbReference>
<evidence type="ECO:0000259" key="10">
    <source>
        <dbReference type="PROSITE" id="PS51281"/>
    </source>
</evidence>
<protein>
    <submittedName>
        <fullName evidence="11">Putative mrna export factor tap/mex67</fullName>
    </submittedName>
</protein>
<keyword evidence="5" id="KW-0677">Repeat</keyword>
<dbReference type="SMART" id="SM00804">
    <property type="entry name" value="TAP_C"/>
    <property type="match status" value="1"/>
</dbReference>
<comment type="subcellular location">
    <subcellularLocation>
        <location evidence="1">Nucleus</location>
        <location evidence="1">Nucleoplasm</location>
    </subcellularLocation>
</comment>
<evidence type="ECO:0000259" key="9">
    <source>
        <dbReference type="PROSITE" id="PS50177"/>
    </source>
</evidence>
<sequence length="643" mass="73347">MQKFSRGGRGGGGGRFNGNKDRFQKRDATQDDEGVGFNYHDGNRRRRSGDDKRRVSFKTTDRQGRQRFSDGAIRKILEEDEDMSGNEPNRNNRFQQNSMRRRGSPIPRRGGFGGQKNRPIGRRSLPQGTAGWYKVIVKEGAKYSKEVLYKQILDHIFPQIFVPHYFAINGEGCSFYLDEYATADKLFSNNRIEMPNGKTLFLSVFSNAPNAHVDNALTERIKLAMGKRYNSQTKTLDLSRFHADSDLTDIFVLLSRVSIMGAAIGVITENIPEIETLMLSDNKIYSLTHFDTLAKKCINLKNLCLRNNKISMTNTLDHLINLPLTELVLTGNPIKDKLPLQQYISEVRQRAPRLVILDGEPLPPQIGFDVTPEGVLPISRPSFLCDINGQPIVRQFLDQYFMLYDSENRQPLLDAYHEHATFTLTSYSPFEQQPERGLRPYSFTNRNLLNLKGNNSSRNRRFIKYGRLQVVSQLSEFPPTQHDPQSFAVDLAVFLPQMILLTITGIFREKRKNQTQPLRSFQKCLLIVPHGQGFCIRNEMLHVTDVTRDQTMGAFKPMPNEQPQMQAAPVAPVAPIQAMPSTSHGIDDVTKMQMVQALAQKTNMNMDWSRKCLEEVNWDFEKAGAVFLELHKRNQIPAEAFIK</sequence>
<dbReference type="InterPro" id="IPR030217">
    <property type="entry name" value="NXF_fam"/>
</dbReference>
<accession>A0A1L8DH92</accession>
<dbReference type="InterPro" id="IPR015245">
    <property type="entry name" value="Tap_RNA-bd"/>
</dbReference>
<evidence type="ECO:0000256" key="3">
    <source>
        <dbReference type="ARBA" id="ARBA00022448"/>
    </source>
</evidence>
<dbReference type="PROSITE" id="PS50177">
    <property type="entry name" value="NTF2_DOMAIN"/>
    <property type="match status" value="1"/>
</dbReference>
<dbReference type="Gene3D" id="3.80.10.10">
    <property type="entry name" value="Ribonuclease Inhibitor"/>
    <property type="match status" value="1"/>
</dbReference>
<dbReference type="SUPFAM" id="SSF54427">
    <property type="entry name" value="NTF2-like"/>
    <property type="match status" value="1"/>
</dbReference>
<dbReference type="Pfam" id="PF09162">
    <property type="entry name" value="Tap-RNA_bind"/>
    <property type="match status" value="1"/>
</dbReference>
<feature type="compositionally biased region" description="Gly residues" evidence="8">
    <location>
        <begin position="7"/>
        <end position="16"/>
    </location>
</feature>
<dbReference type="InterPro" id="IPR012677">
    <property type="entry name" value="Nucleotide-bd_a/b_plait_sf"/>
</dbReference>
<feature type="compositionally biased region" description="Polar residues" evidence="8">
    <location>
        <begin position="86"/>
        <end position="98"/>
    </location>
</feature>
<dbReference type="Gene3D" id="3.30.70.330">
    <property type="match status" value="1"/>
</dbReference>
<dbReference type="SUPFAM" id="SSF46934">
    <property type="entry name" value="UBA-like"/>
    <property type="match status" value="1"/>
</dbReference>
<feature type="region of interest" description="Disordered" evidence="8">
    <location>
        <begin position="1"/>
        <end position="124"/>
    </location>
</feature>
<evidence type="ECO:0000313" key="11">
    <source>
        <dbReference type="EMBL" id="JAV05813.1"/>
    </source>
</evidence>
<evidence type="ECO:0000256" key="2">
    <source>
        <dbReference type="ARBA" id="ARBA00009285"/>
    </source>
</evidence>
<evidence type="ECO:0000256" key="1">
    <source>
        <dbReference type="ARBA" id="ARBA00004642"/>
    </source>
</evidence>
<keyword evidence="4" id="KW-0433">Leucine-rich repeat</keyword>
<dbReference type="GO" id="GO:0005654">
    <property type="term" value="C:nucleoplasm"/>
    <property type="evidence" value="ECO:0007669"/>
    <property type="project" value="UniProtKB-SubCell"/>
</dbReference>
<dbReference type="InterPro" id="IPR032675">
    <property type="entry name" value="LRR_dom_sf"/>
</dbReference>
<evidence type="ECO:0000256" key="8">
    <source>
        <dbReference type="SAM" id="MobiDB-lite"/>
    </source>
</evidence>
<dbReference type="FunFam" id="1.10.8.10:FF:000018">
    <property type="entry name" value="Nuclear RNA export factor 1"/>
    <property type="match status" value="1"/>
</dbReference>
<feature type="compositionally biased region" description="Basic and acidic residues" evidence="8">
    <location>
        <begin position="48"/>
        <end position="77"/>
    </location>
</feature>
<dbReference type="Gene3D" id="1.10.8.10">
    <property type="entry name" value="DNA helicase RuvA subunit, C-terminal domain"/>
    <property type="match status" value="1"/>
</dbReference>
<dbReference type="InterPro" id="IPR009060">
    <property type="entry name" value="UBA-like_sf"/>
</dbReference>
<dbReference type="Gene3D" id="3.10.450.50">
    <property type="match status" value="1"/>
</dbReference>
<dbReference type="SUPFAM" id="SSF54928">
    <property type="entry name" value="RNA-binding domain, RBD"/>
    <property type="match status" value="1"/>
</dbReference>
<dbReference type="InterPro" id="IPR002075">
    <property type="entry name" value="NTF2_dom"/>
</dbReference>
<dbReference type="PROSITE" id="PS51450">
    <property type="entry name" value="LRR"/>
    <property type="match status" value="2"/>
</dbReference>
<dbReference type="GO" id="GO:0005737">
    <property type="term" value="C:cytoplasm"/>
    <property type="evidence" value="ECO:0007669"/>
    <property type="project" value="InterPro"/>
</dbReference>
<evidence type="ECO:0000256" key="5">
    <source>
        <dbReference type="ARBA" id="ARBA00022737"/>
    </source>
</evidence>
<dbReference type="Pfam" id="PF03943">
    <property type="entry name" value="TAP_C"/>
    <property type="match status" value="1"/>
</dbReference>
<dbReference type="FunFam" id="3.80.10.10:FF:000384">
    <property type="entry name" value="Nuclear RNA export factor 1"/>
    <property type="match status" value="1"/>
</dbReference>
<dbReference type="PANTHER" id="PTHR10662:SF22">
    <property type="entry name" value="NUCLEAR RNA EXPORT FACTOR 1"/>
    <property type="match status" value="1"/>
</dbReference>
<organism evidence="11">
    <name type="scientific">Nyssomyia neivai</name>
    <dbReference type="NCBI Taxonomy" id="330878"/>
    <lineage>
        <taxon>Eukaryota</taxon>
        <taxon>Metazoa</taxon>
        <taxon>Ecdysozoa</taxon>
        <taxon>Arthropoda</taxon>
        <taxon>Hexapoda</taxon>
        <taxon>Insecta</taxon>
        <taxon>Pterygota</taxon>
        <taxon>Neoptera</taxon>
        <taxon>Endopterygota</taxon>
        <taxon>Diptera</taxon>
        <taxon>Nematocera</taxon>
        <taxon>Psychodoidea</taxon>
        <taxon>Psychodidae</taxon>
        <taxon>Nyssomyia</taxon>
    </lineage>
</organism>
<evidence type="ECO:0000256" key="6">
    <source>
        <dbReference type="ARBA" id="ARBA00022816"/>
    </source>
</evidence>
<dbReference type="InterPro" id="IPR018222">
    <property type="entry name" value="Nuclear_transport_factor_2_euk"/>
</dbReference>